<gene>
    <name evidence="1" type="ORF">QFC20_004878</name>
</gene>
<evidence type="ECO:0000313" key="1">
    <source>
        <dbReference type="EMBL" id="KAJ9102912.1"/>
    </source>
</evidence>
<accession>A0ACC2VVI9</accession>
<sequence>MHNYSSTPGTARMPWPMAPLPPSQLINRPTSAVISYHDADKRPQISSSMPNIYDSWPQLQPSGQRIVNEQQQWGLPQHKLPVARSATPDIARQPIGAPAMKLPVNSSRYEMDFGVKDISAKDFILKWLGRRSQMIRWLGKKQGEKMDLMDELRKESAAGQ</sequence>
<reference evidence="1" key="1">
    <citation type="submission" date="2023-04" db="EMBL/GenBank/DDBJ databases">
        <title>Draft Genome sequencing of Naganishia species isolated from polar environments using Oxford Nanopore Technology.</title>
        <authorList>
            <person name="Leo P."/>
            <person name="Venkateswaran K."/>
        </authorList>
    </citation>
    <scope>NUCLEOTIDE SEQUENCE</scope>
    <source>
        <strain evidence="1">MNA-CCFEE 5262</strain>
    </source>
</reference>
<dbReference type="Proteomes" id="UP001230649">
    <property type="component" value="Unassembled WGS sequence"/>
</dbReference>
<keyword evidence="2" id="KW-1185">Reference proteome</keyword>
<organism evidence="1 2">
    <name type="scientific">Naganishia adeliensis</name>
    <dbReference type="NCBI Taxonomy" id="92952"/>
    <lineage>
        <taxon>Eukaryota</taxon>
        <taxon>Fungi</taxon>
        <taxon>Dikarya</taxon>
        <taxon>Basidiomycota</taxon>
        <taxon>Agaricomycotina</taxon>
        <taxon>Tremellomycetes</taxon>
        <taxon>Filobasidiales</taxon>
        <taxon>Filobasidiaceae</taxon>
        <taxon>Naganishia</taxon>
    </lineage>
</organism>
<proteinExistence type="predicted"/>
<name>A0ACC2VVI9_9TREE</name>
<evidence type="ECO:0000313" key="2">
    <source>
        <dbReference type="Proteomes" id="UP001230649"/>
    </source>
</evidence>
<protein>
    <submittedName>
        <fullName evidence="1">Uncharacterized protein</fullName>
    </submittedName>
</protein>
<dbReference type="EMBL" id="JASBWS010000061">
    <property type="protein sequence ID" value="KAJ9102912.1"/>
    <property type="molecule type" value="Genomic_DNA"/>
</dbReference>
<comment type="caution">
    <text evidence="1">The sequence shown here is derived from an EMBL/GenBank/DDBJ whole genome shotgun (WGS) entry which is preliminary data.</text>
</comment>